<keyword evidence="1" id="KW-0472">Membrane</keyword>
<keyword evidence="3" id="KW-1185">Reference proteome</keyword>
<evidence type="ECO:0000313" key="3">
    <source>
        <dbReference type="Proteomes" id="UP000015106"/>
    </source>
</evidence>
<dbReference type="Gramene" id="TuG1812S0002641200.01.T01">
    <property type="protein sequence ID" value="TuG1812S0002641200.01.T01.s_cds39377"/>
    <property type="gene ID" value="TuG1812S0002641200.01"/>
</dbReference>
<sequence>MYDRLQHAEATSRLCYLVSYAVVLLLVVCFASPYFEELHKHTQRNVDVLTPQQHLGHLCRRNLHRRKQFFNLREESVVVDKVVVPCQRLEGLPATVSHVDVHVHAARP</sequence>
<organism evidence="2 3">
    <name type="scientific">Triticum urartu</name>
    <name type="common">Red wild einkorn</name>
    <name type="synonym">Crithodium urartu</name>
    <dbReference type="NCBI Taxonomy" id="4572"/>
    <lineage>
        <taxon>Eukaryota</taxon>
        <taxon>Viridiplantae</taxon>
        <taxon>Streptophyta</taxon>
        <taxon>Embryophyta</taxon>
        <taxon>Tracheophyta</taxon>
        <taxon>Spermatophyta</taxon>
        <taxon>Magnoliopsida</taxon>
        <taxon>Liliopsida</taxon>
        <taxon>Poales</taxon>
        <taxon>Poaceae</taxon>
        <taxon>BOP clade</taxon>
        <taxon>Pooideae</taxon>
        <taxon>Triticodae</taxon>
        <taxon>Triticeae</taxon>
        <taxon>Triticinae</taxon>
        <taxon>Triticum</taxon>
    </lineage>
</organism>
<accession>A0A8R7RBU2</accession>
<evidence type="ECO:0000313" key="2">
    <source>
        <dbReference type="EnsemblPlants" id="TuG1812S0002641200.01.T01.s_cds39377"/>
    </source>
</evidence>
<name>A0A8R7RBU2_TRIUA</name>
<proteinExistence type="predicted"/>
<keyword evidence="1" id="KW-0812">Transmembrane</keyword>
<keyword evidence="1" id="KW-1133">Transmembrane helix</keyword>
<protein>
    <submittedName>
        <fullName evidence="2">Uncharacterized protein</fullName>
    </submittedName>
</protein>
<evidence type="ECO:0000256" key="1">
    <source>
        <dbReference type="SAM" id="Phobius"/>
    </source>
</evidence>
<reference evidence="3" key="1">
    <citation type="journal article" date="2013" name="Nature">
        <title>Draft genome of the wheat A-genome progenitor Triticum urartu.</title>
        <authorList>
            <person name="Ling H.Q."/>
            <person name="Zhao S."/>
            <person name="Liu D."/>
            <person name="Wang J."/>
            <person name="Sun H."/>
            <person name="Zhang C."/>
            <person name="Fan H."/>
            <person name="Li D."/>
            <person name="Dong L."/>
            <person name="Tao Y."/>
            <person name="Gao C."/>
            <person name="Wu H."/>
            <person name="Li Y."/>
            <person name="Cui Y."/>
            <person name="Guo X."/>
            <person name="Zheng S."/>
            <person name="Wang B."/>
            <person name="Yu K."/>
            <person name="Liang Q."/>
            <person name="Yang W."/>
            <person name="Lou X."/>
            <person name="Chen J."/>
            <person name="Feng M."/>
            <person name="Jian J."/>
            <person name="Zhang X."/>
            <person name="Luo G."/>
            <person name="Jiang Y."/>
            <person name="Liu J."/>
            <person name="Wang Z."/>
            <person name="Sha Y."/>
            <person name="Zhang B."/>
            <person name="Wu H."/>
            <person name="Tang D."/>
            <person name="Shen Q."/>
            <person name="Xue P."/>
            <person name="Zou S."/>
            <person name="Wang X."/>
            <person name="Liu X."/>
            <person name="Wang F."/>
            <person name="Yang Y."/>
            <person name="An X."/>
            <person name="Dong Z."/>
            <person name="Zhang K."/>
            <person name="Zhang X."/>
            <person name="Luo M.C."/>
            <person name="Dvorak J."/>
            <person name="Tong Y."/>
            <person name="Wang J."/>
            <person name="Yang H."/>
            <person name="Li Z."/>
            <person name="Wang D."/>
            <person name="Zhang A."/>
            <person name="Wang J."/>
        </authorList>
    </citation>
    <scope>NUCLEOTIDE SEQUENCE</scope>
    <source>
        <strain evidence="3">cv. G1812</strain>
    </source>
</reference>
<dbReference type="EnsemblPlants" id="TuG1812S0002641200.01.T01">
    <property type="protein sequence ID" value="TuG1812S0002641200.01.T01.s_cds39377"/>
    <property type="gene ID" value="TuG1812S0002641200.01"/>
</dbReference>
<feature type="transmembrane region" description="Helical" evidence="1">
    <location>
        <begin position="14"/>
        <end position="35"/>
    </location>
</feature>
<dbReference type="Proteomes" id="UP000015106">
    <property type="component" value="Unassembled WGS sequence"/>
</dbReference>
<dbReference type="AlphaFoldDB" id="A0A8R7RBU2"/>
<reference evidence="2" key="2">
    <citation type="submission" date="2022-06" db="UniProtKB">
        <authorList>
            <consortium name="EnsemblPlants"/>
        </authorList>
    </citation>
    <scope>IDENTIFICATION</scope>
</reference>